<dbReference type="GeneID" id="5974188"/>
<organism evidence="1 2">
    <name type="scientific">Phaeosphaeria nodorum (strain SN15 / ATCC MYA-4574 / FGSC 10173)</name>
    <name type="common">Glume blotch fungus</name>
    <name type="synonym">Parastagonospora nodorum</name>
    <dbReference type="NCBI Taxonomy" id="321614"/>
    <lineage>
        <taxon>Eukaryota</taxon>
        <taxon>Fungi</taxon>
        <taxon>Dikarya</taxon>
        <taxon>Ascomycota</taxon>
        <taxon>Pezizomycotina</taxon>
        <taxon>Dothideomycetes</taxon>
        <taxon>Pleosporomycetidae</taxon>
        <taxon>Pleosporales</taxon>
        <taxon>Pleosporineae</taxon>
        <taxon>Phaeosphaeriaceae</taxon>
        <taxon>Parastagonospora</taxon>
    </lineage>
</organism>
<protein>
    <recommendedName>
        <fullName evidence="3">F-box domain-containing protein</fullName>
    </recommendedName>
</protein>
<dbReference type="EMBL" id="CH445334">
    <property type="protein sequence ID" value="EAT85588.1"/>
    <property type="molecule type" value="Genomic_DNA"/>
</dbReference>
<dbReference type="Proteomes" id="UP000001055">
    <property type="component" value="Unassembled WGS sequence"/>
</dbReference>
<evidence type="ECO:0000313" key="1">
    <source>
        <dbReference type="EMBL" id="EAT85588.1"/>
    </source>
</evidence>
<accession>Q0UMS7</accession>
<dbReference type="InParanoid" id="Q0UMS7"/>
<name>Q0UMS7_PHANO</name>
<dbReference type="KEGG" id="pno:SNOG_06937"/>
<dbReference type="CDD" id="cd09917">
    <property type="entry name" value="F-box_SF"/>
    <property type="match status" value="1"/>
</dbReference>
<sequence length="395" mass="45589">MASINDLPAELLLEIFHEPTLSMFDCMRLGETSKIWRELFQSSSRIQERMWLKRDRALPYLRKPRIKTDAFALLVVVRQLPATIWNDYQEDLWEMTWRHDHSCGTLSWPRNLIFDHLEEFLHIVNPHFIAQPPYTDCRARMPSDMHKSLVFCSLNDLRTKMVMPCTKVKASWESMLISQHLVTEIQMHFELSIRYRGRSAILPEIVWHYCRSEAALGEELRMKDLVYGFRRNIEKTFEQLSMYGVGVDFTGLSKAELVQEHDVRSPSPLGSRTDEGLTIGKGVDPCFEDTSLIEQSHTSKNITLHWEQASYYSAVSAVDRKGHNVPIQDYRDSPQTALNQTAGVFLAHLYPPPRLLIVPGMYAGYHPRNEVCTAKWRERCSKTAAASAMPTSQAE</sequence>
<evidence type="ECO:0000313" key="2">
    <source>
        <dbReference type="Proteomes" id="UP000001055"/>
    </source>
</evidence>
<gene>
    <name evidence="1" type="ORF">SNOG_06937</name>
</gene>
<proteinExistence type="predicted"/>
<dbReference type="InterPro" id="IPR036047">
    <property type="entry name" value="F-box-like_dom_sf"/>
</dbReference>
<evidence type="ECO:0008006" key="3">
    <source>
        <dbReference type="Google" id="ProtNLM"/>
    </source>
</evidence>
<dbReference type="SUPFAM" id="SSF81383">
    <property type="entry name" value="F-box domain"/>
    <property type="match status" value="1"/>
</dbReference>
<reference evidence="2" key="1">
    <citation type="journal article" date="2007" name="Plant Cell">
        <title>Dothideomycete-plant interactions illuminated by genome sequencing and EST analysis of the wheat pathogen Stagonospora nodorum.</title>
        <authorList>
            <person name="Hane J.K."/>
            <person name="Lowe R.G."/>
            <person name="Solomon P.S."/>
            <person name="Tan K.C."/>
            <person name="Schoch C.L."/>
            <person name="Spatafora J.W."/>
            <person name="Crous P.W."/>
            <person name="Kodira C."/>
            <person name="Birren B.W."/>
            <person name="Galagan J.E."/>
            <person name="Torriani S.F."/>
            <person name="McDonald B.A."/>
            <person name="Oliver R.P."/>
        </authorList>
    </citation>
    <scope>NUCLEOTIDE SEQUENCE [LARGE SCALE GENOMIC DNA]</scope>
    <source>
        <strain evidence="2">SN15 / ATCC MYA-4574 / FGSC 10173</strain>
    </source>
</reference>
<dbReference type="RefSeq" id="XP_001797298.1">
    <property type="nucleotide sequence ID" value="XM_001797246.1"/>
</dbReference>
<dbReference type="AlphaFoldDB" id="Q0UMS7"/>